<feature type="compositionally biased region" description="Basic and acidic residues" evidence="1">
    <location>
        <begin position="242"/>
        <end position="252"/>
    </location>
</feature>
<evidence type="ECO:0000313" key="4">
    <source>
        <dbReference type="EMBL" id="SFP15079.1"/>
    </source>
</evidence>
<feature type="chain" id="PRO_5024972881" evidence="2">
    <location>
        <begin position="25"/>
        <end position="275"/>
    </location>
</feature>
<proteinExistence type="predicted"/>
<dbReference type="CDD" id="cd00198">
    <property type="entry name" value="vWFA"/>
    <property type="match status" value="1"/>
</dbReference>
<evidence type="ECO:0000256" key="2">
    <source>
        <dbReference type="SAM" id="SignalP"/>
    </source>
</evidence>
<dbReference type="EMBL" id="FOXF01000006">
    <property type="protein sequence ID" value="SFP15079.1"/>
    <property type="molecule type" value="Genomic_DNA"/>
</dbReference>
<organism evidence="4 5">
    <name type="scientific">Ruminobacter amylophilus</name>
    <dbReference type="NCBI Taxonomy" id="867"/>
    <lineage>
        <taxon>Bacteria</taxon>
        <taxon>Pseudomonadati</taxon>
        <taxon>Pseudomonadota</taxon>
        <taxon>Gammaproteobacteria</taxon>
        <taxon>Aeromonadales</taxon>
        <taxon>Succinivibrionaceae</taxon>
        <taxon>Ruminobacter</taxon>
    </lineage>
</organism>
<dbReference type="PROSITE" id="PS50234">
    <property type="entry name" value="VWFA"/>
    <property type="match status" value="1"/>
</dbReference>
<dbReference type="SUPFAM" id="SSF53300">
    <property type="entry name" value="vWA-like"/>
    <property type="match status" value="1"/>
</dbReference>
<protein>
    <submittedName>
        <fullName evidence="4">von Willebrand factor type A domain-containing protein</fullName>
    </submittedName>
</protein>
<name>A0A662ZFT5_9GAMM</name>
<dbReference type="Gene3D" id="3.40.50.410">
    <property type="entry name" value="von Willebrand factor, type A domain"/>
    <property type="match status" value="1"/>
</dbReference>
<dbReference type="Proteomes" id="UP000243745">
    <property type="component" value="Unassembled WGS sequence"/>
</dbReference>
<evidence type="ECO:0000259" key="3">
    <source>
        <dbReference type="PROSITE" id="PS50234"/>
    </source>
</evidence>
<evidence type="ECO:0000256" key="1">
    <source>
        <dbReference type="SAM" id="MobiDB-lite"/>
    </source>
</evidence>
<feature type="signal peptide" evidence="2">
    <location>
        <begin position="1"/>
        <end position="24"/>
    </location>
</feature>
<dbReference type="InterPro" id="IPR002035">
    <property type="entry name" value="VWF_A"/>
</dbReference>
<sequence>MKTVKHFLLALGLGMGLCGASAFADVAPAPAPEGNDGKVEKITASRAEVLMVLDKSGSMYDMTNDTIGGFNSMIQKYRDMKLPVRVTTVLFNDKSKVLHDRQDINTVRELTGDDYTASGTTALLDALGQSITRLSEVPDVKEGKDTQVVVVIITDGQENSSKEYKKSTVKNIIEDMQKKGWKFMFLGANIDAVSEAGSLGIDTNNAVKYRNTGSAVRSNYDAVVNFTVEAMEAPASGSMKGSWKDSVEKDDTPESTAPESAPKTGAPEKSLRGVK</sequence>
<feature type="domain" description="VWFA" evidence="3">
    <location>
        <begin position="48"/>
        <end position="231"/>
    </location>
</feature>
<gene>
    <name evidence="4" type="ORF">SAMN02910344_00566</name>
</gene>
<keyword evidence="5" id="KW-1185">Reference proteome</keyword>
<evidence type="ECO:0000313" key="5">
    <source>
        <dbReference type="Proteomes" id="UP000243745"/>
    </source>
</evidence>
<dbReference type="RefSeq" id="WP_245730024.1">
    <property type="nucleotide sequence ID" value="NZ_FOXF01000006.1"/>
</dbReference>
<reference evidence="4 5" key="1">
    <citation type="submission" date="2016-10" db="EMBL/GenBank/DDBJ databases">
        <authorList>
            <person name="Varghese N."/>
            <person name="Submissions S."/>
        </authorList>
    </citation>
    <scope>NUCLEOTIDE SEQUENCE [LARGE SCALE GENOMIC DNA]</scope>
    <source>
        <strain evidence="4 5">DSM 1361</strain>
    </source>
</reference>
<dbReference type="InterPro" id="IPR036465">
    <property type="entry name" value="vWFA_dom_sf"/>
</dbReference>
<feature type="region of interest" description="Disordered" evidence="1">
    <location>
        <begin position="234"/>
        <end position="275"/>
    </location>
</feature>
<accession>A0A662ZFT5</accession>
<dbReference type="Pfam" id="PF00092">
    <property type="entry name" value="VWA"/>
    <property type="match status" value="1"/>
</dbReference>
<keyword evidence="2" id="KW-0732">Signal</keyword>
<dbReference type="AlphaFoldDB" id="A0A662ZFT5"/>